<evidence type="ECO:0000313" key="3">
    <source>
        <dbReference type="EMBL" id="VVD95250.1"/>
    </source>
</evidence>
<sequence length="192" mass="21056">MAQPRTATTLHATALSHNIPTMATNSRQRWALLACLCAVQPAFAADQCEGILLLAKSAQNGFEDITGPLAAKNERGESYQATYSVPGGDCKVFRATGLAPTYECIWDYQKITPMDLRNQAQSFATQVSRCTRGVTTLRTTTTNPAGLPAEWQSATRKYARPVNFTVTAQDLVTPRGERMREISLSVEKQVEK</sequence>
<evidence type="ECO:0000313" key="4">
    <source>
        <dbReference type="Proteomes" id="UP000035080"/>
    </source>
</evidence>
<reference evidence="3 5" key="3">
    <citation type="submission" date="2019-08" db="EMBL/GenBank/DDBJ databases">
        <authorList>
            <person name="Peeters C."/>
        </authorList>
    </citation>
    <scope>NUCLEOTIDE SEQUENCE [LARGE SCALE GENOMIC DNA]</scope>
    <source>
        <strain evidence="3 5">LMG 31113</strain>
    </source>
</reference>
<organism evidence="3 5">
    <name type="scientific">Pandoraea fibrosis</name>
    <dbReference type="NCBI Taxonomy" id="1891094"/>
    <lineage>
        <taxon>Bacteria</taxon>
        <taxon>Pseudomonadati</taxon>
        <taxon>Pseudomonadota</taxon>
        <taxon>Betaproteobacteria</taxon>
        <taxon>Burkholderiales</taxon>
        <taxon>Burkholderiaceae</taxon>
        <taxon>Pandoraea</taxon>
    </lineage>
</organism>
<name>A0A5E4U5B5_9BURK</name>
<accession>A0A5E4U5B5</accession>
<dbReference type="EMBL" id="CABPRW010000003">
    <property type="protein sequence ID" value="VVD95250.1"/>
    <property type="molecule type" value="Genomic_DNA"/>
</dbReference>
<protein>
    <submittedName>
        <fullName evidence="3">Uncharacterized protein</fullName>
    </submittedName>
</protein>
<evidence type="ECO:0000313" key="2">
    <source>
        <dbReference type="EMBL" id="QHF11515.1"/>
    </source>
</evidence>
<evidence type="ECO:0000256" key="1">
    <source>
        <dbReference type="SAM" id="SignalP"/>
    </source>
</evidence>
<dbReference type="Proteomes" id="UP000035080">
    <property type="component" value="Chromosome"/>
</dbReference>
<reference evidence="2 4" key="1">
    <citation type="journal article" date="2015" name="Genome Announc.">
        <title>Genome Sequences of Two Pandoraea pnomenusa Isolates Recovered 11 Months Apart from a Cystic Fibrosis Patient.</title>
        <authorList>
            <person name="Ee R."/>
            <person name="Ambrose M."/>
            <person name="Lazenby J."/>
            <person name="Williams P."/>
            <person name="Chan K.G."/>
            <person name="Roddam L."/>
        </authorList>
    </citation>
    <scope>NUCLEOTIDE SEQUENCE [LARGE SCALE GENOMIC DNA]</scope>
    <source>
        <strain evidence="2 4">6399</strain>
    </source>
</reference>
<keyword evidence="1" id="KW-0732">Signal</keyword>
<feature type="chain" id="PRO_5044620920" evidence="1">
    <location>
        <begin position="45"/>
        <end position="192"/>
    </location>
</feature>
<reference evidence="2" key="2">
    <citation type="submission" date="2019-07" db="EMBL/GenBank/DDBJ databases">
        <title>Complete Genome Sequences of Clinical Pandoraea fibrosis Isolates.</title>
        <authorList>
            <person name="Pitt M.E."/>
            <person name="Nguyen S.H."/>
            <person name="Duarte T.P.S."/>
            <person name="Roddam L.F."/>
            <person name="Blaskovich M.A.T."/>
            <person name="Cooper M.A."/>
            <person name="Coin L.J.M."/>
        </authorList>
    </citation>
    <scope>NUCLEOTIDE SEQUENCE</scope>
    <source>
        <strain evidence="2">6399</strain>
    </source>
</reference>
<keyword evidence="4" id="KW-1185">Reference proteome</keyword>
<proteinExistence type="predicted"/>
<dbReference type="EMBL" id="CP047385">
    <property type="protein sequence ID" value="QHF11515.1"/>
    <property type="molecule type" value="Genomic_DNA"/>
</dbReference>
<feature type="signal peptide" evidence="1">
    <location>
        <begin position="1"/>
        <end position="44"/>
    </location>
</feature>
<dbReference type="OrthoDB" id="8942097at2"/>
<dbReference type="Proteomes" id="UP000382577">
    <property type="component" value="Unassembled WGS sequence"/>
</dbReference>
<evidence type="ECO:0000313" key="5">
    <source>
        <dbReference type="Proteomes" id="UP000382577"/>
    </source>
</evidence>
<dbReference type="AlphaFoldDB" id="A0A5E4U5B5"/>
<gene>
    <name evidence="3" type="ORF">PFI31113_01803</name>
    <name evidence="2" type="ORF">PI93_001785</name>
</gene>
<dbReference type="RefSeq" id="WP_039370631.1">
    <property type="nucleotide sequence ID" value="NZ_CABPRW010000003.1"/>
</dbReference>